<protein>
    <recommendedName>
        <fullName evidence="5">Complex I-49kD</fullName>
    </recommendedName>
    <alternativeName>
        <fullName evidence="6">NADH-ubiquinone oxidoreductase 49 kDa subunit</fullName>
    </alternativeName>
</protein>
<accession>A0A8K0GC37</accession>
<keyword evidence="3 7" id="KW-1278">Translocase</keyword>
<evidence type="ECO:0000256" key="5">
    <source>
        <dbReference type="ARBA" id="ARBA00030505"/>
    </source>
</evidence>
<dbReference type="GO" id="GO:0048038">
    <property type="term" value="F:quinone binding"/>
    <property type="evidence" value="ECO:0007669"/>
    <property type="project" value="InterPro"/>
</dbReference>
<dbReference type="PANTHER" id="PTHR11993">
    <property type="entry name" value="NADH-UBIQUINONE OXIDOREDUCTASE 49 KDA SUBUNIT"/>
    <property type="match status" value="1"/>
</dbReference>
<comment type="similarity">
    <text evidence="1 7">Belongs to the complex I 49 kDa subunit family.</text>
</comment>
<dbReference type="Proteomes" id="UP000801492">
    <property type="component" value="Unassembled WGS sequence"/>
</dbReference>
<evidence type="ECO:0000256" key="2">
    <source>
        <dbReference type="ARBA" id="ARBA00022448"/>
    </source>
</evidence>
<dbReference type="NCBIfam" id="TIGR01962">
    <property type="entry name" value="NuoD"/>
    <property type="match status" value="1"/>
</dbReference>
<dbReference type="GO" id="GO:0016651">
    <property type="term" value="F:oxidoreductase activity, acting on NAD(P)H"/>
    <property type="evidence" value="ECO:0007669"/>
    <property type="project" value="InterPro"/>
</dbReference>
<sequence length="450" mass="51696">MFRFTNILAKIINCKIIRRGAARWSPDTEWLRQFDGPVMYPDETTSKWKMPPWNGKIPIPEKTFKNVIINFGPAHPAAHGVLRMMVELEGEIIRSLDPHVGFLHRGTEKLIEYKTYVQGMPYFDRLDYVSVMSNEHAYCLAIEKLLNIEIPRRAKFIRTMFAELTRLLNHALAIASHVLDCGAITPLFWLFEEREKMMEFYERACGARLHAAYFRPGGVSQDIPIGLLHDIYEFIHKFGERIDEVEDVVTNNRLWIARTKDIGVITAEDAINLGFSGPLLRGSGVKWDLRKTQPYEIYDELEFDIPVGLHGDCYDRYKCRLYEMRESMRLIEQCINLMPKGEIKVDDKKITPPTRAEMKNSMEAVIHHFKLFSQGFQVPPGSTYVATEHPKGEFAVYLVSDGSSRPYRCKIRAPGFVHLAAINHFLKNSLLADVVAIIGTLDIVFGDVDR</sequence>
<reference evidence="9" key="1">
    <citation type="submission" date="2019-08" db="EMBL/GenBank/DDBJ databases">
        <title>The genome of the North American firefly Photinus pyralis.</title>
        <authorList>
            <consortium name="Photinus pyralis genome working group"/>
            <person name="Fallon T.R."/>
            <person name="Sander Lower S.E."/>
            <person name="Weng J.-K."/>
        </authorList>
    </citation>
    <scope>NUCLEOTIDE SEQUENCE</scope>
    <source>
        <strain evidence="9">TRF0915ILg1</strain>
        <tissue evidence="9">Whole body</tissue>
    </source>
</reference>
<evidence type="ECO:0000256" key="1">
    <source>
        <dbReference type="ARBA" id="ARBA00005769"/>
    </source>
</evidence>
<dbReference type="Pfam" id="PF00346">
    <property type="entry name" value="Complex1_49kDa"/>
    <property type="match status" value="1"/>
</dbReference>
<dbReference type="AlphaFoldDB" id="A0A8K0GC37"/>
<dbReference type="SUPFAM" id="SSF56762">
    <property type="entry name" value="HydB/Nqo4-like"/>
    <property type="match status" value="1"/>
</dbReference>
<keyword evidence="2 7" id="KW-0813">Transport</keyword>
<dbReference type="GO" id="GO:0051287">
    <property type="term" value="F:NAD binding"/>
    <property type="evidence" value="ECO:0007669"/>
    <property type="project" value="InterPro"/>
</dbReference>
<name>A0A8K0GC37_IGNLU</name>
<dbReference type="InterPro" id="IPR014029">
    <property type="entry name" value="NADH_UbQ_OxRdtase_49kDa_CS"/>
</dbReference>
<dbReference type="PROSITE" id="PS00535">
    <property type="entry name" value="COMPLEX1_49K"/>
    <property type="match status" value="1"/>
</dbReference>
<dbReference type="EMBL" id="VTPC01005147">
    <property type="protein sequence ID" value="KAF2896397.1"/>
    <property type="molecule type" value="Genomic_DNA"/>
</dbReference>
<comment type="caution">
    <text evidence="9">The sequence shown here is derived from an EMBL/GenBank/DDBJ whole genome shotgun (WGS) entry which is preliminary data.</text>
</comment>
<evidence type="ECO:0000259" key="8">
    <source>
        <dbReference type="Pfam" id="PF00346"/>
    </source>
</evidence>
<dbReference type="PANTHER" id="PTHR11993:SF10">
    <property type="entry name" value="NADH DEHYDROGENASE [UBIQUINONE] IRON-SULFUR PROTEIN 2, MITOCHONDRIAL"/>
    <property type="match status" value="1"/>
</dbReference>
<evidence type="ECO:0000313" key="10">
    <source>
        <dbReference type="Proteomes" id="UP000801492"/>
    </source>
</evidence>
<evidence type="ECO:0000313" key="9">
    <source>
        <dbReference type="EMBL" id="KAF2896397.1"/>
    </source>
</evidence>
<dbReference type="HAMAP" id="MF_01358">
    <property type="entry name" value="NDH1_NuoD"/>
    <property type="match status" value="1"/>
</dbReference>
<dbReference type="InterPro" id="IPR001135">
    <property type="entry name" value="NADH_Q_OxRdtase_suD"/>
</dbReference>
<evidence type="ECO:0000256" key="7">
    <source>
        <dbReference type="RuleBase" id="RU003685"/>
    </source>
</evidence>
<dbReference type="InterPro" id="IPR022885">
    <property type="entry name" value="NDH1_su_D/H"/>
</dbReference>
<dbReference type="Gene3D" id="1.10.645.10">
    <property type="entry name" value="Cytochrome-c3 Hydrogenase, chain B"/>
    <property type="match status" value="1"/>
</dbReference>
<evidence type="ECO:0000256" key="3">
    <source>
        <dbReference type="ARBA" id="ARBA00022967"/>
    </source>
</evidence>
<dbReference type="FunFam" id="1.10.645.10:FF:000005">
    <property type="entry name" value="NADH-quinone oxidoreductase subunit D"/>
    <property type="match status" value="1"/>
</dbReference>
<keyword evidence="10" id="KW-1185">Reference proteome</keyword>
<evidence type="ECO:0000256" key="6">
    <source>
        <dbReference type="ARBA" id="ARBA00031562"/>
    </source>
</evidence>
<dbReference type="OrthoDB" id="1009at2759"/>
<dbReference type="GO" id="GO:0005739">
    <property type="term" value="C:mitochondrion"/>
    <property type="evidence" value="ECO:0007669"/>
    <property type="project" value="GOC"/>
</dbReference>
<proteinExistence type="inferred from homology"/>
<gene>
    <name evidence="9" type="ORF">ILUMI_09763</name>
</gene>
<evidence type="ECO:0000256" key="4">
    <source>
        <dbReference type="ARBA" id="ARBA00023027"/>
    </source>
</evidence>
<organism evidence="9 10">
    <name type="scientific">Ignelater luminosus</name>
    <name type="common">Cucubano</name>
    <name type="synonym">Pyrophorus luminosus</name>
    <dbReference type="NCBI Taxonomy" id="2038154"/>
    <lineage>
        <taxon>Eukaryota</taxon>
        <taxon>Metazoa</taxon>
        <taxon>Ecdysozoa</taxon>
        <taxon>Arthropoda</taxon>
        <taxon>Hexapoda</taxon>
        <taxon>Insecta</taxon>
        <taxon>Pterygota</taxon>
        <taxon>Neoptera</taxon>
        <taxon>Endopterygota</taxon>
        <taxon>Coleoptera</taxon>
        <taxon>Polyphaga</taxon>
        <taxon>Elateriformia</taxon>
        <taxon>Elateroidea</taxon>
        <taxon>Elateridae</taxon>
        <taxon>Agrypninae</taxon>
        <taxon>Pyrophorini</taxon>
        <taxon>Ignelater</taxon>
    </lineage>
</organism>
<dbReference type="GO" id="GO:0006120">
    <property type="term" value="P:mitochondrial electron transport, NADH to ubiquinone"/>
    <property type="evidence" value="ECO:0007669"/>
    <property type="project" value="TreeGrafter"/>
</dbReference>
<dbReference type="NCBIfam" id="NF004739">
    <property type="entry name" value="PRK06075.1"/>
    <property type="match status" value="1"/>
</dbReference>
<dbReference type="InterPro" id="IPR029014">
    <property type="entry name" value="NiFe-Hase_large"/>
</dbReference>
<keyword evidence="4 7" id="KW-0520">NAD</keyword>
<feature type="domain" description="NADH-quinone oxidoreductase subunit D" evidence="8">
    <location>
        <begin position="180"/>
        <end position="450"/>
    </location>
</feature>